<evidence type="ECO:0000313" key="2">
    <source>
        <dbReference type="Proteomes" id="UP000541535"/>
    </source>
</evidence>
<proteinExistence type="predicted"/>
<comment type="caution">
    <text evidence="1">The sequence shown here is derived from an EMBL/GenBank/DDBJ whole genome shotgun (WGS) entry which is preliminary data.</text>
</comment>
<reference evidence="1 2" key="1">
    <citation type="submission" date="2020-08" db="EMBL/GenBank/DDBJ databases">
        <title>Genomic Encyclopedia of Type Strains, Phase III (KMG-III): the genomes of soil and plant-associated and newly described type strains.</title>
        <authorList>
            <person name="Whitman W."/>
        </authorList>
    </citation>
    <scope>NUCLEOTIDE SEQUENCE [LARGE SCALE GENOMIC DNA]</scope>
    <source>
        <strain evidence="1 2">CECT 8897</strain>
    </source>
</reference>
<gene>
    <name evidence="1" type="ORF">FHS03_001388</name>
</gene>
<dbReference type="AlphaFoldDB" id="A0A7W5FT82"/>
<keyword evidence="2" id="KW-1185">Reference proteome</keyword>
<protein>
    <submittedName>
        <fullName evidence="1">Uncharacterized protein</fullName>
    </submittedName>
</protein>
<dbReference type="Proteomes" id="UP000541535">
    <property type="component" value="Unassembled WGS sequence"/>
</dbReference>
<sequence length="59" mass="6486">MKTRSAQPKLFAFKLANKKADPAKATPQWQARESVAVAGCTFPAERYPRLGGKDNGIYC</sequence>
<organism evidence="1 2">
    <name type="scientific">Pseudoduganella violacea</name>
    <dbReference type="NCBI Taxonomy" id="1715466"/>
    <lineage>
        <taxon>Bacteria</taxon>
        <taxon>Pseudomonadati</taxon>
        <taxon>Pseudomonadota</taxon>
        <taxon>Betaproteobacteria</taxon>
        <taxon>Burkholderiales</taxon>
        <taxon>Oxalobacteraceae</taxon>
        <taxon>Telluria group</taxon>
        <taxon>Pseudoduganella</taxon>
    </lineage>
</organism>
<name>A0A7W5FT82_9BURK</name>
<dbReference type="EMBL" id="JACHXD010000003">
    <property type="protein sequence ID" value="MBB3118357.1"/>
    <property type="molecule type" value="Genomic_DNA"/>
</dbReference>
<dbReference type="RefSeq" id="WP_183440288.1">
    <property type="nucleotide sequence ID" value="NZ_JACHXD010000003.1"/>
</dbReference>
<evidence type="ECO:0000313" key="1">
    <source>
        <dbReference type="EMBL" id="MBB3118357.1"/>
    </source>
</evidence>
<accession>A0A7W5FT82</accession>